<proteinExistence type="predicted"/>
<organism evidence="2 3">
    <name type="scientific">Helicoverpa armigera</name>
    <name type="common">Cotton bollworm</name>
    <name type="synonym">Heliothis armigera</name>
    <dbReference type="NCBI Taxonomy" id="29058"/>
    <lineage>
        <taxon>Eukaryota</taxon>
        <taxon>Metazoa</taxon>
        <taxon>Ecdysozoa</taxon>
        <taxon>Arthropoda</taxon>
        <taxon>Hexapoda</taxon>
        <taxon>Insecta</taxon>
        <taxon>Pterygota</taxon>
        <taxon>Neoptera</taxon>
        <taxon>Endopterygota</taxon>
        <taxon>Lepidoptera</taxon>
        <taxon>Glossata</taxon>
        <taxon>Ditrysia</taxon>
        <taxon>Noctuoidea</taxon>
        <taxon>Noctuidae</taxon>
        <taxon>Heliothinae</taxon>
        <taxon>Helicoverpa</taxon>
    </lineage>
</organism>
<feature type="region of interest" description="Disordered" evidence="1">
    <location>
        <begin position="263"/>
        <end position="305"/>
    </location>
</feature>
<protein>
    <submittedName>
        <fullName evidence="2">Uncharacterized protein</fullName>
    </submittedName>
</protein>
<keyword evidence="3" id="KW-1185">Reference proteome</keyword>
<sequence length="305" mass="35843">MKLIFLNISPDRRRQNKHKPKTRKIRSRLLNRKLRTSSSSPRVIHHGISSSSVPKSLRLEDHDSMVSEGRPVIKMFEKKIADTGVLYKVASPYKHFEDMMVQHHEGYLPVFLMELVRLIAAKQPSDVYNVVGHTNSVLTELFKRSNLRWFGQPLRDVTISIGRYLAQTDIDGVRTHVNSIIDAASLLYEPLEGYALFDSLMEFEKYPHIPRTGRQVCQSLIKSFLRPFRRLHHSKQCQELLISINDELATSFSSYRLRILRSSGDSDEENQSRSMKYVFKRTRKNKRRQRRRHKPYRNESPNRRQ</sequence>
<feature type="non-terminal residue" evidence="2">
    <location>
        <position position="305"/>
    </location>
</feature>
<evidence type="ECO:0000313" key="3">
    <source>
        <dbReference type="Proteomes" id="UP000249218"/>
    </source>
</evidence>
<reference evidence="2 3" key="1">
    <citation type="journal article" date="2017" name="BMC Biol.">
        <title>Genomic innovations, transcriptional plasticity and gene loss underlying the evolution and divergence of two highly polyphagous and invasive Helicoverpa pest species.</title>
        <authorList>
            <person name="Pearce S.L."/>
            <person name="Clarke D.F."/>
            <person name="East P.D."/>
            <person name="Elfekih S."/>
            <person name="Gordon K.H."/>
            <person name="Jermiin L.S."/>
            <person name="McGaughran A."/>
            <person name="Oakeshott J.G."/>
            <person name="Papanikolaou A."/>
            <person name="Perera O.P."/>
            <person name="Rane R.V."/>
            <person name="Richards S."/>
            <person name="Tay W.T."/>
            <person name="Walsh T.K."/>
            <person name="Anderson A."/>
            <person name="Anderson C.J."/>
            <person name="Asgari S."/>
            <person name="Board P.G."/>
            <person name="Bretschneider A."/>
            <person name="Campbell P.M."/>
            <person name="Chertemps T."/>
            <person name="Christeller J.T."/>
            <person name="Coppin C.W."/>
            <person name="Downes S.J."/>
            <person name="Duan G."/>
            <person name="Farnsworth C.A."/>
            <person name="Good R.T."/>
            <person name="Han L.B."/>
            <person name="Han Y.C."/>
            <person name="Hatje K."/>
            <person name="Horne I."/>
            <person name="Huang Y.P."/>
            <person name="Hughes D.S."/>
            <person name="Jacquin-Joly E."/>
            <person name="James W."/>
            <person name="Jhangiani S."/>
            <person name="Kollmar M."/>
            <person name="Kuwar S.S."/>
            <person name="Li S."/>
            <person name="Liu N.Y."/>
            <person name="Maibeche M.T."/>
            <person name="Miller J.R."/>
            <person name="Montagne N."/>
            <person name="Perry T."/>
            <person name="Qu J."/>
            <person name="Song S.V."/>
            <person name="Sutton G.G."/>
            <person name="Vogel H."/>
            <person name="Walenz B.P."/>
            <person name="Xu W."/>
            <person name="Zhang H.J."/>
            <person name="Zou Z."/>
            <person name="Batterham P."/>
            <person name="Edwards O.R."/>
            <person name="Feyereisen R."/>
            <person name="Gibbs R.A."/>
            <person name="Heckel D.G."/>
            <person name="McGrath A."/>
            <person name="Robin C."/>
            <person name="Scherer S.E."/>
            <person name="Worley K.C."/>
            <person name="Wu Y.D."/>
        </authorList>
    </citation>
    <scope>NUCLEOTIDE SEQUENCE [LARGE SCALE GENOMIC DNA]</scope>
    <source>
        <strain evidence="2">Harm_GR_Male_#8</strain>
        <tissue evidence="2">Whole organism</tissue>
    </source>
</reference>
<evidence type="ECO:0000313" key="2">
    <source>
        <dbReference type="EMBL" id="PZC70434.1"/>
    </source>
</evidence>
<dbReference type="AlphaFoldDB" id="A0A2W1B7X5"/>
<accession>A0A2W1B7X5</accession>
<dbReference type="Proteomes" id="UP000249218">
    <property type="component" value="Unassembled WGS sequence"/>
</dbReference>
<gene>
    <name evidence="2" type="primary">HaOG216303</name>
    <name evidence="2" type="ORF">B5X24_HaOG216303</name>
</gene>
<name>A0A2W1B7X5_HELAM</name>
<dbReference type="EMBL" id="KZ150630">
    <property type="protein sequence ID" value="PZC70434.1"/>
    <property type="molecule type" value="Genomic_DNA"/>
</dbReference>
<dbReference type="OrthoDB" id="6930132at2759"/>
<feature type="compositionally biased region" description="Basic residues" evidence="1">
    <location>
        <begin position="278"/>
        <end position="295"/>
    </location>
</feature>
<evidence type="ECO:0000256" key="1">
    <source>
        <dbReference type="SAM" id="MobiDB-lite"/>
    </source>
</evidence>
<feature type="compositionally biased region" description="Basic and acidic residues" evidence="1">
    <location>
        <begin position="296"/>
        <end position="305"/>
    </location>
</feature>